<dbReference type="RefSeq" id="WP_073269792.1">
    <property type="nucleotide sequence ID" value="NZ_FQTU01000004.1"/>
</dbReference>
<sequence length="82" mass="8940">MSAKRFNVIIDQERCKGCGLCLRFCPASILKIDTEKLNKKGYHPSSVIKMERCLGCGNCSVVCPDAAITIQLLEGKEGGGYE</sequence>
<proteinExistence type="predicted"/>
<protein>
    <submittedName>
        <fullName evidence="6">2-oxoglutarate ferredoxin oxidoreductase subunit delta</fullName>
    </submittedName>
</protein>
<organism evidence="6 7">
    <name type="scientific">Alkalibacter saccharofermentans DSM 14828</name>
    <dbReference type="NCBI Taxonomy" id="1120975"/>
    <lineage>
        <taxon>Bacteria</taxon>
        <taxon>Bacillati</taxon>
        <taxon>Bacillota</taxon>
        <taxon>Clostridia</taxon>
        <taxon>Eubacteriales</taxon>
        <taxon>Eubacteriaceae</taxon>
        <taxon>Alkalibacter</taxon>
    </lineage>
</organism>
<evidence type="ECO:0000256" key="2">
    <source>
        <dbReference type="ARBA" id="ARBA00022723"/>
    </source>
</evidence>
<dbReference type="GO" id="GO:0046872">
    <property type="term" value="F:metal ion binding"/>
    <property type="evidence" value="ECO:0007669"/>
    <property type="project" value="UniProtKB-KW"/>
</dbReference>
<dbReference type="PROSITE" id="PS00198">
    <property type="entry name" value="4FE4S_FER_1"/>
    <property type="match status" value="2"/>
</dbReference>
<keyword evidence="1" id="KW-0004">4Fe-4S</keyword>
<dbReference type="STRING" id="1120975.SAMN02746064_00792"/>
<dbReference type="Proteomes" id="UP000184251">
    <property type="component" value="Unassembled WGS sequence"/>
</dbReference>
<dbReference type="GO" id="GO:0051539">
    <property type="term" value="F:4 iron, 4 sulfur cluster binding"/>
    <property type="evidence" value="ECO:0007669"/>
    <property type="project" value="UniProtKB-KW"/>
</dbReference>
<reference evidence="6 7" key="1">
    <citation type="submission" date="2016-11" db="EMBL/GenBank/DDBJ databases">
        <authorList>
            <person name="Jaros S."/>
            <person name="Januszkiewicz K."/>
            <person name="Wedrychowicz H."/>
        </authorList>
    </citation>
    <scope>NUCLEOTIDE SEQUENCE [LARGE SCALE GENOMIC DNA]</scope>
    <source>
        <strain evidence="6 7">DSM 14828</strain>
    </source>
</reference>
<evidence type="ECO:0000256" key="3">
    <source>
        <dbReference type="ARBA" id="ARBA00023004"/>
    </source>
</evidence>
<dbReference type="EMBL" id="FQTU01000004">
    <property type="protein sequence ID" value="SHE58940.1"/>
    <property type="molecule type" value="Genomic_DNA"/>
</dbReference>
<dbReference type="AlphaFoldDB" id="A0A1M4UQR7"/>
<dbReference type="SUPFAM" id="SSF54862">
    <property type="entry name" value="4Fe-4S ferredoxins"/>
    <property type="match status" value="1"/>
</dbReference>
<dbReference type="PANTHER" id="PTHR43687:SF1">
    <property type="entry name" value="FERREDOXIN III"/>
    <property type="match status" value="1"/>
</dbReference>
<dbReference type="PANTHER" id="PTHR43687">
    <property type="entry name" value="ADENYLYLSULFATE REDUCTASE, BETA SUBUNIT"/>
    <property type="match status" value="1"/>
</dbReference>
<evidence type="ECO:0000256" key="1">
    <source>
        <dbReference type="ARBA" id="ARBA00022485"/>
    </source>
</evidence>
<keyword evidence="4" id="KW-0411">Iron-sulfur</keyword>
<gene>
    <name evidence="6" type="ORF">SAMN02746064_00792</name>
</gene>
<feature type="domain" description="4Fe-4S ferredoxin-type" evidence="5">
    <location>
        <begin position="44"/>
        <end position="73"/>
    </location>
</feature>
<keyword evidence="7" id="KW-1185">Reference proteome</keyword>
<keyword evidence="2" id="KW-0479">Metal-binding</keyword>
<dbReference type="InterPro" id="IPR050572">
    <property type="entry name" value="Fe-S_Ferredoxin"/>
</dbReference>
<dbReference type="Gene3D" id="3.30.70.20">
    <property type="match status" value="1"/>
</dbReference>
<evidence type="ECO:0000256" key="4">
    <source>
        <dbReference type="ARBA" id="ARBA00023014"/>
    </source>
</evidence>
<dbReference type="Pfam" id="PF12838">
    <property type="entry name" value="Fer4_7"/>
    <property type="match status" value="1"/>
</dbReference>
<evidence type="ECO:0000259" key="5">
    <source>
        <dbReference type="PROSITE" id="PS51379"/>
    </source>
</evidence>
<dbReference type="InterPro" id="IPR017900">
    <property type="entry name" value="4Fe4S_Fe_S_CS"/>
</dbReference>
<name>A0A1M4UQR7_9FIRM</name>
<accession>A0A1M4UQR7</accession>
<evidence type="ECO:0000313" key="7">
    <source>
        <dbReference type="Proteomes" id="UP000184251"/>
    </source>
</evidence>
<keyword evidence="3" id="KW-0408">Iron</keyword>
<evidence type="ECO:0000313" key="6">
    <source>
        <dbReference type="EMBL" id="SHE58940.1"/>
    </source>
</evidence>
<dbReference type="InterPro" id="IPR017896">
    <property type="entry name" value="4Fe4S_Fe-S-bd"/>
</dbReference>
<dbReference type="OrthoDB" id="9804603at2"/>
<feature type="domain" description="4Fe-4S ferredoxin-type" evidence="5">
    <location>
        <begin position="6"/>
        <end position="35"/>
    </location>
</feature>
<dbReference type="PROSITE" id="PS51379">
    <property type="entry name" value="4FE4S_FER_2"/>
    <property type="match status" value="2"/>
</dbReference>